<dbReference type="AlphaFoldDB" id="A0A0K6H9P0"/>
<feature type="transmembrane region" description="Helical" evidence="1">
    <location>
        <begin position="111"/>
        <end position="134"/>
    </location>
</feature>
<keyword evidence="4" id="KW-1185">Reference proteome</keyword>
<evidence type="ECO:0000313" key="3">
    <source>
        <dbReference type="EMBL" id="CUA87708.1"/>
    </source>
</evidence>
<name>A0A0K6H9P0_9GAMM</name>
<keyword evidence="1" id="KW-0472">Membrane</keyword>
<keyword evidence="1" id="KW-1133">Transmembrane helix</keyword>
<dbReference type="Proteomes" id="UP000182598">
    <property type="component" value="Unassembled WGS sequence"/>
</dbReference>
<feature type="transmembrane region" description="Helical" evidence="1">
    <location>
        <begin position="49"/>
        <end position="72"/>
    </location>
</feature>
<dbReference type="OrthoDB" id="370141at2"/>
<dbReference type="NCBIfam" id="TIGR03546">
    <property type="entry name" value="TIGR03546 family protein"/>
    <property type="match status" value="1"/>
</dbReference>
<dbReference type="Pfam" id="PF09835">
    <property type="entry name" value="DUF2062"/>
    <property type="match status" value="1"/>
</dbReference>
<evidence type="ECO:0000313" key="4">
    <source>
        <dbReference type="Proteomes" id="UP000182598"/>
    </source>
</evidence>
<accession>A0A0K6H9P0</accession>
<gene>
    <name evidence="3" type="ORF">Ga0061064_1881</name>
</gene>
<dbReference type="InterPro" id="IPR018639">
    <property type="entry name" value="DUF2062"/>
</dbReference>
<evidence type="ECO:0000256" key="1">
    <source>
        <dbReference type="SAM" id="Phobius"/>
    </source>
</evidence>
<proteinExistence type="predicted"/>
<organism evidence="3 4">
    <name type="scientific">Pseudidiomarina woesei</name>
    <dbReference type="NCBI Taxonomy" id="1381080"/>
    <lineage>
        <taxon>Bacteria</taxon>
        <taxon>Pseudomonadati</taxon>
        <taxon>Pseudomonadota</taxon>
        <taxon>Gammaproteobacteria</taxon>
        <taxon>Alteromonadales</taxon>
        <taxon>Idiomarinaceae</taxon>
        <taxon>Pseudidiomarina</taxon>
    </lineage>
</organism>
<keyword evidence="1" id="KW-0812">Transmembrane</keyword>
<sequence length="168" mass="19561">MLTLLAKFFKALNSESGAWALAFAFVLGMVMGFTPLWRVHNLVILLIALLFRINLTGFILSFAVCSAIAYLLDPWFHQVGFYFLSHESWQPLWQSLYQSAFWRVMQFHHTITLGSLLLSIAFAPILLGGSFYVITQYRRRIQTWFNKLKIVQMLKANRFWAIYSELRG</sequence>
<evidence type="ECO:0000259" key="2">
    <source>
        <dbReference type="Pfam" id="PF09835"/>
    </source>
</evidence>
<dbReference type="EMBL" id="CYHB01000006">
    <property type="protein sequence ID" value="CUA87708.1"/>
    <property type="molecule type" value="Genomic_DNA"/>
</dbReference>
<feature type="transmembrane region" description="Helical" evidence="1">
    <location>
        <begin position="17"/>
        <end position="37"/>
    </location>
</feature>
<reference evidence="4" key="1">
    <citation type="submission" date="2015-08" db="EMBL/GenBank/DDBJ databases">
        <authorList>
            <person name="Varghese N."/>
        </authorList>
    </citation>
    <scope>NUCLEOTIDE SEQUENCE [LARGE SCALE GENOMIC DNA]</scope>
    <source>
        <strain evidence="4">DSM 27808</strain>
    </source>
</reference>
<dbReference type="InterPro" id="IPR019935">
    <property type="entry name" value="CHP03546"/>
</dbReference>
<dbReference type="RefSeq" id="WP_055439533.1">
    <property type="nucleotide sequence ID" value="NZ_CYHB01000006.1"/>
</dbReference>
<protein>
    <submittedName>
        <fullName evidence="3">TIGR03546 family protein</fullName>
    </submittedName>
</protein>
<feature type="domain" description="DUF2062" evidence="2">
    <location>
        <begin position="20"/>
        <end position="140"/>
    </location>
</feature>